<protein>
    <recommendedName>
        <fullName evidence="1">Lipoprotein LPP20-like domain-containing protein</fullName>
    </recommendedName>
</protein>
<evidence type="ECO:0000259" key="1">
    <source>
        <dbReference type="Pfam" id="PF02169"/>
    </source>
</evidence>
<sequence length="241" mass="27304">MNIENMIKENGMFLFKFLKLAFTFTVFFITTQLLMGCSSSAYDDQMAKYEHQLAAEEIAQARAEQKLSKIPKWALEKHPVDSRAVYAVGIGQSNTLNLSLQKSQIDAQMKIAEKMNSQITAQVRSVSADSMNIESNSSYERLVDNLIQSDVSGFEIVKQQIVPIHGQYHTFMLVELTFKEFNRIVQEKMKDELDASNKQKFKDLLDRVQPLANDDAVVTPFVANNNNLNGLNPIDLSDNLE</sequence>
<dbReference type="EMBL" id="CP022356">
    <property type="protein sequence ID" value="ASK79143.1"/>
    <property type="molecule type" value="Genomic_DNA"/>
</dbReference>
<organism evidence="2 3">
    <name type="scientific">Paraphotobacterium marinum</name>
    <dbReference type="NCBI Taxonomy" id="1755811"/>
    <lineage>
        <taxon>Bacteria</taxon>
        <taxon>Pseudomonadati</taxon>
        <taxon>Pseudomonadota</taxon>
        <taxon>Gammaproteobacteria</taxon>
        <taxon>Vibrionales</taxon>
        <taxon>Vibrionaceae</taxon>
        <taxon>Paraphotobacterium</taxon>
    </lineage>
</organism>
<dbReference type="InterPro" id="IPR024952">
    <property type="entry name" value="LPP20-like_dom"/>
</dbReference>
<gene>
    <name evidence="2" type="ORF">CF386_08725</name>
</gene>
<dbReference type="Proteomes" id="UP000242175">
    <property type="component" value="Chromosome small"/>
</dbReference>
<feature type="domain" description="Lipoprotein LPP20-like" evidence="1">
    <location>
        <begin position="71"/>
        <end position="175"/>
    </location>
</feature>
<name>A0A220VGR6_9GAMM</name>
<dbReference type="KEGG" id="pmai:CF386_08725"/>
<reference evidence="2 3" key="1">
    <citation type="journal article" date="2016" name="Int. J. Syst. Evol. Microbiol.">
        <title>Paraphotobacterium marinum gen. nov., sp. nov., a member of the family Vibrionaceae, isolated from surface seawater.</title>
        <authorList>
            <person name="Huang Z."/>
            <person name="Dong C."/>
            <person name="Shao Z."/>
        </authorList>
    </citation>
    <scope>NUCLEOTIDE SEQUENCE [LARGE SCALE GENOMIC DNA]</scope>
    <source>
        <strain evidence="2 3">NSCS20N07D</strain>
    </source>
</reference>
<evidence type="ECO:0000313" key="2">
    <source>
        <dbReference type="EMBL" id="ASK79143.1"/>
    </source>
</evidence>
<evidence type="ECO:0000313" key="3">
    <source>
        <dbReference type="Proteomes" id="UP000242175"/>
    </source>
</evidence>
<accession>A0A220VGR6</accession>
<dbReference type="AlphaFoldDB" id="A0A220VGR6"/>
<keyword evidence="3" id="KW-1185">Reference proteome</keyword>
<dbReference type="Pfam" id="PF02169">
    <property type="entry name" value="LPP20"/>
    <property type="match status" value="1"/>
</dbReference>
<dbReference type="Gene3D" id="3.10.28.20">
    <property type="entry name" value="Acetamidase/Formamidase-like domains"/>
    <property type="match status" value="1"/>
</dbReference>
<proteinExistence type="predicted"/>